<keyword evidence="1" id="KW-0812">Transmembrane</keyword>
<reference evidence="2 3" key="1">
    <citation type="journal article" date="2016" name="Nat. Commun.">
        <title>Thousands of microbial genomes shed light on interconnected biogeochemical processes in an aquifer system.</title>
        <authorList>
            <person name="Anantharaman K."/>
            <person name="Brown C.T."/>
            <person name="Hug L.A."/>
            <person name="Sharon I."/>
            <person name="Castelle C.J."/>
            <person name="Probst A.J."/>
            <person name="Thomas B.C."/>
            <person name="Singh A."/>
            <person name="Wilkins M.J."/>
            <person name="Karaoz U."/>
            <person name="Brodie E.L."/>
            <person name="Williams K.H."/>
            <person name="Hubbard S.S."/>
            <person name="Banfield J.F."/>
        </authorList>
    </citation>
    <scope>NUCLEOTIDE SEQUENCE [LARGE SCALE GENOMIC DNA]</scope>
</reference>
<dbReference type="EMBL" id="MFLK01000010">
    <property type="protein sequence ID" value="OGG66359.1"/>
    <property type="molecule type" value="Genomic_DNA"/>
</dbReference>
<gene>
    <name evidence="2" type="ORF">A3D71_02330</name>
</gene>
<evidence type="ECO:0000256" key="1">
    <source>
        <dbReference type="SAM" id="Phobius"/>
    </source>
</evidence>
<feature type="transmembrane region" description="Helical" evidence="1">
    <location>
        <begin position="65"/>
        <end position="82"/>
    </location>
</feature>
<feature type="transmembrane region" description="Helical" evidence="1">
    <location>
        <begin position="33"/>
        <end position="53"/>
    </location>
</feature>
<feature type="transmembrane region" description="Helical" evidence="1">
    <location>
        <begin position="88"/>
        <end position="108"/>
    </location>
</feature>
<keyword evidence="1" id="KW-0472">Membrane</keyword>
<keyword evidence="1" id="KW-1133">Transmembrane helix</keyword>
<organism evidence="2 3">
    <name type="scientific">Candidatus Kaiserbacteria bacterium RIFCSPHIGHO2_02_FULL_55_20</name>
    <dbReference type="NCBI Taxonomy" id="1798497"/>
    <lineage>
        <taxon>Bacteria</taxon>
        <taxon>Candidatus Kaiseribacteriota</taxon>
    </lineage>
</organism>
<dbReference type="AlphaFoldDB" id="A0A1F6DY57"/>
<protein>
    <submittedName>
        <fullName evidence="2">Uncharacterized protein</fullName>
    </submittedName>
</protein>
<comment type="caution">
    <text evidence="2">The sequence shown here is derived from an EMBL/GenBank/DDBJ whole genome shotgun (WGS) entry which is preliminary data.</text>
</comment>
<evidence type="ECO:0000313" key="2">
    <source>
        <dbReference type="EMBL" id="OGG66359.1"/>
    </source>
</evidence>
<feature type="transmembrane region" description="Helical" evidence="1">
    <location>
        <begin position="145"/>
        <end position="163"/>
    </location>
</feature>
<dbReference type="Proteomes" id="UP000177652">
    <property type="component" value="Unassembled WGS sequence"/>
</dbReference>
<sequence>MGNPTVKTWTATLAFSLAGVIAILFYASVSPVLPPHVIFYVVLVINTFFSVRFFSRIAPENKSQFAIDTVLVILYLALAFSMGYPFTFAFFALCLFIAASSKYPLLLLVISQTNVLKRKILIDLMGTAACAAVLGATVAGYPLEAAWAAAIGFTLGNVYFLLINPMYRL</sequence>
<accession>A0A1F6DY57</accession>
<feature type="transmembrane region" description="Helical" evidence="1">
    <location>
        <begin position="9"/>
        <end position="27"/>
    </location>
</feature>
<proteinExistence type="predicted"/>
<feature type="transmembrane region" description="Helical" evidence="1">
    <location>
        <begin position="120"/>
        <end position="139"/>
    </location>
</feature>
<evidence type="ECO:0000313" key="3">
    <source>
        <dbReference type="Proteomes" id="UP000177652"/>
    </source>
</evidence>
<name>A0A1F6DY57_9BACT</name>